<feature type="transmembrane region" description="Helical" evidence="8">
    <location>
        <begin position="571"/>
        <end position="603"/>
    </location>
</feature>
<feature type="domain" description="CSC1/OSCA1-like 7TM region" evidence="9">
    <location>
        <begin position="369"/>
        <end position="642"/>
    </location>
</feature>
<dbReference type="EMBL" id="OZ019910">
    <property type="protein sequence ID" value="CAK9211526.1"/>
    <property type="molecule type" value="Genomic_DNA"/>
</dbReference>
<keyword evidence="13" id="KW-1185">Reference proteome</keyword>
<dbReference type="PANTHER" id="PTHR13018">
    <property type="entry name" value="PROBABLE MEMBRANE PROTEIN DUF221-RELATED"/>
    <property type="match status" value="1"/>
</dbReference>
<evidence type="ECO:0000259" key="9">
    <source>
        <dbReference type="Pfam" id="PF02714"/>
    </source>
</evidence>
<feature type="transmembrane region" description="Helical" evidence="8">
    <location>
        <begin position="371"/>
        <end position="395"/>
    </location>
</feature>
<dbReference type="Pfam" id="PF14703">
    <property type="entry name" value="PHM7_cyt"/>
    <property type="match status" value="2"/>
</dbReference>
<evidence type="ECO:0000256" key="5">
    <source>
        <dbReference type="ARBA" id="ARBA00022989"/>
    </source>
</evidence>
<evidence type="ECO:0000256" key="7">
    <source>
        <dbReference type="SAM" id="MobiDB-lite"/>
    </source>
</evidence>
<dbReference type="InterPro" id="IPR027815">
    <property type="entry name" value="CSC1/OSCA1-like_cyt"/>
</dbReference>
<dbReference type="InterPro" id="IPR003864">
    <property type="entry name" value="CSC1/OSCA1-like_7TM"/>
</dbReference>
<feature type="transmembrane region" description="Helical" evidence="8">
    <location>
        <begin position="415"/>
        <end position="443"/>
    </location>
</feature>
<evidence type="ECO:0008006" key="14">
    <source>
        <dbReference type="Google" id="ProtNLM"/>
    </source>
</evidence>
<name>A0ABP0U2T2_9BRYO</name>
<evidence type="ECO:0000256" key="2">
    <source>
        <dbReference type="ARBA" id="ARBA00007779"/>
    </source>
</evidence>
<keyword evidence="6 8" id="KW-0472">Membrane</keyword>
<comment type="similarity">
    <text evidence="2">Belongs to the CSC1 (TC 1.A.17) family.</text>
</comment>
<protein>
    <recommendedName>
        <fullName evidence="14">Calcium permeable stress-gated cation channel 1</fullName>
    </recommendedName>
</protein>
<feature type="region of interest" description="Disordered" evidence="7">
    <location>
        <begin position="739"/>
        <end position="801"/>
    </location>
</feature>
<feature type="transmembrane region" description="Helical" evidence="8">
    <location>
        <begin position="114"/>
        <end position="136"/>
    </location>
</feature>
<gene>
    <name evidence="12" type="ORF">CSSPTR1EN2_LOCUS10756</name>
</gene>
<dbReference type="PANTHER" id="PTHR13018:SF5">
    <property type="entry name" value="RE44586P"/>
    <property type="match status" value="1"/>
</dbReference>
<comment type="subcellular location">
    <subcellularLocation>
        <location evidence="1">Membrane</location>
        <topology evidence="1">Multi-pass membrane protein</topology>
    </subcellularLocation>
</comment>
<feature type="domain" description="CSC1/OSCA1-like cytosolic" evidence="11">
    <location>
        <begin position="311"/>
        <end position="358"/>
    </location>
</feature>
<dbReference type="InterPro" id="IPR032880">
    <property type="entry name" value="CSC1/OSCA1-like_N"/>
</dbReference>
<feature type="domain" description="CSC1/OSCA1-like N-terminal transmembrane" evidence="10">
    <location>
        <begin position="7"/>
        <end position="202"/>
    </location>
</feature>
<feature type="transmembrane region" description="Helical" evidence="8">
    <location>
        <begin position="12"/>
        <end position="30"/>
    </location>
</feature>
<feature type="region of interest" description="Disordered" evidence="7">
    <location>
        <begin position="825"/>
        <end position="874"/>
    </location>
</feature>
<evidence type="ECO:0000256" key="4">
    <source>
        <dbReference type="ARBA" id="ARBA00022692"/>
    </source>
</evidence>
<evidence type="ECO:0000313" key="12">
    <source>
        <dbReference type="EMBL" id="CAK9211526.1"/>
    </source>
</evidence>
<evidence type="ECO:0000256" key="8">
    <source>
        <dbReference type="SAM" id="Phobius"/>
    </source>
</evidence>
<dbReference type="Proteomes" id="UP001497512">
    <property type="component" value="Chromosome 18"/>
</dbReference>
<accession>A0ABP0U2T2</accession>
<dbReference type="Pfam" id="PF02714">
    <property type="entry name" value="RSN1_7TM"/>
    <property type="match status" value="1"/>
</dbReference>
<evidence type="ECO:0000256" key="1">
    <source>
        <dbReference type="ARBA" id="ARBA00004141"/>
    </source>
</evidence>
<evidence type="ECO:0000259" key="11">
    <source>
        <dbReference type="Pfam" id="PF14703"/>
    </source>
</evidence>
<keyword evidence="5 8" id="KW-1133">Transmembrane helix</keyword>
<dbReference type="InterPro" id="IPR045122">
    <property type="entry name" value="Csc1-like"/>
</dbReference>
<keyword evidence="3" id="KW-0813">Transport</keyword>
<dbReference type="Pfam" id="PF13967">
    <property type="entry name" value="RSN1_TM"/>
    <property type="match status" value="1"/>
</dbReference>
<evidence type="ECO:0000313" key="13">
    <source>
        <dbReference type="Proteomes" id="UP001497512"/>
    </source>
</evidence>
<organism evidence="12 13">
    <name type="scientific">Sphagnum troendelagicum</name>
    <dbReference type="NCBI Taxonomy" id="128251"/>
    <lineage>
        <taxon>Eukaryota</taxon>
        <taxon>Viridiplantae</taxon>
        <taxon>Streptophyta</taxon>
        <taxon>Embryophyta</taxon>
        <taxon>Bryophyta</taxon>
        <taxon>Sphagnophytina</taxon>
        <taxon>Sphagnopsida</taxon>
        <taxon>Sphagnales</taxon>
        <taxon>Sphagnaceae</taxon>
        <taxon>Sphagnum</taxon>
    </lineage>
</organism>
<feature type="transmembrane region" description="Helical" evidence="8">
    <location>
        <begin position="182"/>
        <end position="202"/>
    </location>
</feature>
<evidence type="ECO:0000256" key="6">
    <source>
        <dbReference type="ARBA" id="ARBA00023136"/>
    </source>
</evidence>
<reference evidence="12" key="1">
    <citation type="submission" date="2024-02" db="EMBL/GenBank/DDBJ databases">
        <authorList>
            <consortium name="ELIXIR-Norway"/>
            <consortium name="Elixir Norway"/>
        </authorList>
    </citation>
    <scope>NUCLEOTIDE SEQUENCE</scope>
</reference>
<feature type="transmembrane region" description="Helical" evidence="8">
    <location>
        <begin position="623"/>
        <end position="644"/>
    </location>
</feature>
<sequence>MTTLRDIGVSALINIVGTILSLVGFMALSLQPMNDRVYKPKLYLKGVLRDSPSSTSRNNNNNNSHRHFETDFRQYLWSFSWVAAALRMPEENLIEHAGLDSVVYLRIYLLGLKVFVPMTIIGMVVLVTVNVGAGFLDDNATTQSTTSTNTNDTTSSSNTTQLVFSGIDKLSISNIPDGSPRLWCHLIVSYIFTAWTCYMLYLEYRTITNMRRRFQDDDHRRPDQFTVLVQQVPRQFDESIHIQVDDYFKRNHPEYYLTHQLVYNANKLSKFVRKRERIRNWLAFSQLKLSREATTPTTRAEAERLVILDDPKRTMAAAFVSFKSRWGAAVCAQTQQNSNPTVWLTQWAPEPRDINWKNLAIPYMQLTCRRVFVNIGVFLLVFFFLVPVALVQSLASLTAIQSTFPWLSKVLQQQFFASFIQGFLPGFILKLFTMVIPYLVTCFSAIEGHVSLSRLETTAATKFYYFVVINVFFGSILTGSAFSELQLFVGQSSLVGILKTLAVTIPMKASFFITYVMVDGWAGPAFEILRVIPLVSYHLLNSFFVKTEGDKIKAMSPGTISLSTSLPQLELYFLMGLVYSVITPLILPFIVITFLIGFIVYRHQVINVYDAPYESAGGFWPHVHGHIIAALIIEHLTLIGLFLIQGPISFGVISSDTETTLVGRILQYCKEALSSTPFMVALPIFTMIFHNQCKKRFEPAFKRIPLEMAVKKDLEDKAKEPRFNLAVFLRNAYKHPDFSDEIDNTPDVEATNKSPIIEDNLSEASSSQPEIPNKNQMSGEESTSTPQEATLEDQSTLKNDDTKSVLDEQNAVGLNFLFSTSMGNEQEEFDAPTNAIVPSPSNSVVSTPSNTSVPAPSRLKPNSANPVGTPKTRK</sequence>
<evidence type="ECO:0000259" key="10">
    <source>
        <dbReference type="Pfam" id="PF13967"/>
    </source>
</evidence>
<feature type="compositionally biased region" description="Low complexity" evidence="7">
    <location>
        <begin position="837"/>
        <end position="857"/>
    </location>
</feature>
<proteinExistence type="inferred from homology"/>
<evidence type="ECO:0000256" key="3">
    <source>
        <dbReference type="ARBA" id="ARBA00022448"/>
    </source>
</evidence>
<keyword evidence="4 8" id="KW-0812">Transmembrane</keyword>
<feature type="transmembrane region" description="Helical" evidence="8">
    <location>
        <begin position="463"/>
        <end position="482"/>
    </location>
</feature>
<feature type="compositionally biased region" description="Polar residues" evidence="7">
    <location>
        <begin position="762"/>
        <end position="797"/>
    </location>
</feature>
<feature type="domain" description="CSC1/OSCA1-like cytosolic" evidence="11">
    <location>
        <begin position="224"/>
        <end position="297"/>
    </location>
</feature>